<organism evidence="2 3">
    <name type="scientific">Amycolatopsis heterodermiae</name>
    <dbReference type="NCBI Taxonomy" id="3110235"/>
    <lineage>
        <taxon>Bacteria</taxon>
        <taxon>Bacillati</taxon>
        <taxon>Actinomycetota</taxon>
        <taxon>Actinomycetes</taxon>
        <taxon>Pseudonocardiales</taxon>
        <taxon>Pseudonocardiaceae</taxon>
        <taxon>Amycolatopsis</taxon>
    </lineage>
</organism>
<sequence length="126" mass="13492">MELTGIHHVKLPVGDVARSRAWYQRVLGFEVAIEFVEDGEVRGVALQREGCPPQLALRHDPARAKALSGFDALALLVPSREGVETWKAALDEAGEPHGGVVTGHGGGKVLVGLHDPDGIEIRLYAN</sequence>
<evidence type="ECO:0000313" key="2">
    <source>
        <dbReference type="EMBL" id="MEA5360412.1"/>
    </source>
</evidence>
<dbReference type="EMBL" id="JAYFSI010000002">
    <property type="protein sequence ID" value="MEA5360412.1"/>
    <property type="molecule type" value="Genomic_DNA"/>
</dbReference>
<dbReference type="Gene3D" id="3.10.180.10">
    <property type="entry name" value="2,3-Dihydroxybiphenyl 1,2-Dioxygenase, domain 1"/>
    <property type="match status" value="1"/>
</dbReference>
<gene>
    <name evidence="2" type="ORF">VA596_12770</name>
</gene>
<dbReference type="CDD" id="cd06587">
    <property type="entry name" value="VOC"/>
    <property type="match status" value="1"/>
</dbReference>
<dbReference type="Proteomes" id="UP001304298">
    <property type="component" value="Unassembled WGS sequence"/>
</dbReference>
<dbReference type="InterPro" id="IPR037523">
    <property type="entry name" value="VOC_core"/>
</dbReference>
<proteinExistence type="predicted"/>
<dbReference type="RefSeq" id="WP_323326530.1">
    <property type="nucleotide sequence ID" value="NZ_JAYFSI010000002.1"/>
</dbReference>
<evidence type="ECO:0000259" key="1">
    <source>
        <dbReference type="PROSITE" id="PS51819"/>
    </source>
</evidence>
<feature type="domain" description="VOC" evidence="1">
    <location>
        <begin position="5"/>
        <end position="126"/>
    </location>
</feature>
<keyword evidence="3" id="KW-1185">Reference proteome</keyword>
<evidence type="ECO:0000313" key="3">
    <source>
        <dbReference type="Proteomes" id="UP001304298"/>
    </source>
</evidence>
<accession>A0ABU5R2J6</accession>
<dbReference type="Pfam" id="PF00903">
    <property type="entry name" value="Glyoxalase"/>
    <property type="match status" value="1"/>
</dbReference>
<dbReference type="SUPFAM" id="SSF54593">
    <property type="entry name" value="Glyoxalase/Bleomycin resistance protein/Dihydroxybiphenyl dioxygenase"/>
    <property type="match status" value="1"/>
</dbReference>
<comment type="caution">
    <text evidence="2">The sequence shown here is derived from an EMBL/GenBank/DDBJ whole genome shotgun (WGS) entry which is preliminary data.</text>
</comment>
<protein>
    <submittedName>
        <fullName evidence="2">VOC family protein</fullName>
    </submittedName>
</protein>
<dbReference type="InterPro" id="IPR029068">
    <property type="entry name" value="Glyas_Bleomycin-R_OHBP_Dase"/>
</dbReference>
<dbReference type="PROSITE" id="PS51819">
    <property type="entry name" value="VOC"/>
    <property type="match status" value="1"/>
</dbReference>
<reference evidence="2 3" key="1">
    <citation type="submission" date="2023-12" db="EMBL/GenBank/DDBJ databases">
        <title>Amycolatopsis sp. V23-08.</title>
        <authorList>
            <person name="Somphong A."/>
        </authorList>
    </citation>
    <scope>NUCLEOTIDE SEQUENCE [LARGE SCALE GENOMIC DNA]</scope>
    <source>
        <strain evidence="2 3">V23-08</strain>
    </source>
</reference>
<dbReference type="InterPro" id="IPR004360">
    <property type="entry name" value="Glyas_Fos-R_dOase_dom"/>
</dbReference>
<name>A0ABU5R2J6_9PSEU</name>